<sequence>MRLQKIFLLTLICTATLATVLYAAPTTNTQHLSSQQQDNIKSILKSNLDSLFPYQTQITIGEINQDDKGSIVASDILIMNSDSKNPNITINKIIFKGLYANQSIKNNFTIKVEGLSIANLAAAVANSNLVSAKVDPKQLSENQGLFSIAMTSLGQAIYNLEINYNYNNSTINYSLDSKINNKPMLKADAKLRDIDLPNTNVNTDFIATLLGKSMDTKIKAIEFDANLSVVLKDITNKYLGKDYKQMPILDINAKLGKNPGQLILKVDGKLGSQNYAKYNIVIHGVDLANTTINDIVDGSSNALDNAYIQSNTFSSMIELNFEKTFFPKGSPIIEVFSALDKNNINFTIVSQHQFEGTSCNTNFYLKADGLASLSTSANAVVDGKLNLLPYLGTNAQNQTNLYDCTNQLCLNNVDIKFANSGLLEKVARYTNKDPNTTPQQILGSYGALLQLFAVQQQDKLLQQILSAFAIFLQNPKNIAIHIKANKPVNETALLNMLIADAKTLKKYKPVNNNGNVDLNSNPNVKFINNIQNIFKISFYVNN</sequence>
<evidence type="ECO:0000256" key="1">
    <source>
        <dbReference type="SAM" id="SignalP"/>
    </source>
</evidence>
<dbReference type="RefSeq" id="WP_064460814.1">
    <property type="nucleotide sequence ID" value="NZ_CP012505.1"/>
</dbReference>
<gene>
    <name evidence="2" type="ORF">ACH24_01095</name>
</gene>
<keyword evidence="3" id="KW-1185">Reference proteome</keyword>
<evidence type="ECO:0000313" key="2">
    <source>
        <dbReference type="EMBL" id="ALB01399.1"/>
    </source>
</evidence>
<dbReference type="KEGG" id="fper:ACH24_01095"/>
<dbReference type="Proteomes" id="UP000242800">
    <property type="component" value="Chromosome"/>
</dbReference>
<reference evidence="2 3" key="1">
    <citation type="journal article" date="2016" name="Int. J. Syst. Evol. Microbiol.">
        <title>Reclassification of Wolbachia persica as Francisella persica comb. nov. and emended description of the family Francisellaceae.</title>
        <authorList>
            <person name="Larson M.A."/>
            <person name="Nalbantoglu U."/>
            <person name="Sayood K."/>
            <person name="Zentz E.B."/>
            <person name="Cer R.Z."/>
            <person name="Iwen P.C."/>
            <person name="Francesconi S.C."/>
            <person name="Bishop-Lilly K.A."/>
            <person name="Mokashi V.P."/>
            <person name="Sjostedt A."/>
            <person name="Hinrichs S.H."/>
        </authorList>
    </citation>
    <scope>NUCLEOTIDE SEQUENCE [LARGE SCALE GENOMIC DNA]</scope>
    <source>
        <strain evidence="2 3">FSC845</strain>
    </source>
</reference>
<keyword evidence="1" id="KW-0732">Signal</keyword>
<feature type="signal peptide" evidence="1">
    <location>
        <begin position="1"/>
        <end position="23"/>
    </location>
</feature>
<accession>A0AAC9EU49</accession>
<dbReference type="AlphaFoldDB" id="A0AAC9EU49"/>
<protein>
    <submittedName>
        <fullName evidence="2">Uncharacterized protein</fullName>
    </submittedName>
</protein>
<feature type="chain" id="PRO_5042127186" evidence="1">
    <location>
        <begin position="24"/>
        <end position="542"/>
    </location>
</feature>
<dbReference type="EMBL" id="CP012505">
    <property type="protein sequence ID" value="ALB01399.1"/>
    <property type="molecule type" value="Genomic_DNA"/>
</dbReference>
<evidence type="ECO:0000313" key="3">
    <source>
        <dbReference type="Proteomes" id="UP000242800"/>
    </source>
</evidence>
<proteinExistence type="predicted"/>
<name>A0AAC9EU49_9GAMM</name>
<organism evidence="2 3">
    <name type="scientific">Francisella persica ATCC VR-331</name>
    <dbReference type="NCBI Taxonomy" id="1086726"/>
    <lineage>
        <taxon>Bacteria</taxon>
        <taxon>Pseudomonadati</taxon>
        <taxon>Pseudomonadota</taxon>
        <taxon>Gammaproteobacteria</taxon>
        <taxon>Thiotrichales</taxon>
        <taxon>Francisellaceae</taxon>
        <taxon>Francisella</taxon>
    </lineage>
</organism>